<proteinExistence type="predicted"/>
<keyword evidence="5 11" id="KW-0418">Kinase</keyword>
<keyword evidence="2" id="KW-0723">Serine/threonine-protein kinase</keyword>
<accession>A0A0D2MMR0</accession>
<gene>
    <name evidence="11" type="ORF">MNEG_11912</name>
</gene>
<name>A0A0D2MMR0_9CHLO</name>
<keyword evidence="12" id="KW-1185">Reference proteome</keyword>
<dbReference type="Gene3D" id="3.30.200.20">
    <property type="entry name" value="Phosphorylase Kinase, domain 1"/>
    <property type="match status" value="1"/>
</dbReference>
<protein>
    <recommendedName>
        <fullName evidence="1">non-specific serine/threonine protein kinase</fullName>
        <ecNumber evidence="1">2.7.11.1</ecNumber>
    </recommendedName>
</protein>
<evidence type="ECO:0000256" key="1">
    <source>
        <dbReference type="ARBA" id="ARBA00012513"/>
    </source>
</evidence>
<dbReference type="PROSITE" id="PS50011">
    <property type="entry name" value="PROTEIN_KINASE_DOM"/>
    <property type="match status" value="1"/>
</dbReference>
<dbReference type="InterPro" id="IPR017441">
    <property type="entry name" value="Protein_kinase_ATP_BS"/>
</dbReference>
<dbReference type="GeneID" id="25729222"/>
<dbReference type="AlphaFoldDB" id="A0A0D2MMR0"/>
<dbReference type="InterPro" id="IPR000719">
    <property type="entry name" value="Prot_kinase_dom"/>
</dbReference>
<dbReference type="GO" id="GO:0106310">
    <property type="term" value="F:protein serine kinase activity"/>
    <property type="evidence" value="ECO:0007669"/>
    <property type="project" value="RHEA"/>
</dbReference>
<dbReference type="SUPFAM" id="SSF56112">
    <property type="entry name" value="Protein kinase-like (PK-like)"/>
    <property type="match status" value="1"/>
</dbReference>
<evidence type="ECO:0000256" key="8">
    <source>
        <dbReference type="ARBA" id="ARBA00048679"/>
    </source>
</evidence>
<dbReference type="Pfam" id="PF00069">
    <property type="entry name" value="Pkinase"/>
    <property type="match status" value="1"/>
</dbReference>
<evidence type="ECO:0000256" key="3">
    <source>
        <dbReference type="ARBA" id="ARBA00022679"/>
    </source>
</evidence>
<dbReference type="RefSeq" id="XP_013895070.1">
    <property type="nucleotide sequence ID" value="XM_014039616.1"/>
</dbReference>
<dbReference type="PROSITE" id="PS00107">
    <property type="entry name" value="PROTEIN_KINASE_ATP"/>
    <property type="match status" value="1"/>
</dbReference>
<feature type="binding site" evidence="9">
    <location>
        <position position="56"/>
    </location>
    <ligand>
        <name>ATP</name>
        <dbReference type="ChEBI" id="CHEBI:30616"/>
    </ligand>
</feature>
<dbReference type="Proteomes" id="UP000054498">
    <property type="component" value="Unassembled WGS sequence"/>
</dbReference>
<evidence type="ECO:0000256" key="4">
    <source>
        <dbReference type="ARBA" id="ARBA00022741"/>
    </source>
</evidence>
<dbReference type="PANTHER" id="PTHR43895">
    <property type="entry name" value="CALCIUM/CALMODULIN-DEPENDENT PROTEIN KINASE KINASE-RELATED"/>
    <property type="match status" value="1"/>
</dbReference>
<evidence type="ECO:0000313" key="12">
    <source>
        <dbReference type="Proteomes" id="UP000054498"/>
    </source>
</evidence>
<keyword evidence="4 9" id="KW-0547">Nucleotide-binding</keyword>
<evidence type="ECO:0000256" key="9">
    <source>
        <dbReference type="PROSITE-ProRule" id="PRU10141"/>
    </source>
</evidence>
<organism evidence="11 12">
    <name type="scientific">Monoraphidium neglectum</name>
    <dbReference type="NCBI Taxonomy" id="145388"/>
    <lineage>
        <taxon>Eukaryota</taxon>
        <taxon>Viridiplantae</taxon>
        <taxon>Chlorophyta</taxon>
        <taxon>core chlorophytes</taxon>
        <taxon>Chlorophyceae</taxon>
        <taxon>CS clade</taxon>
        <taxon>Sphaeropleales</taxon>
        <taxon>Selenastraceae</taxon>
        <taxon>Monoraphidium</taxon>
    </lineage>
</organism>
<sequence>MATAVATFSAADILGKGPDAPRLEAEYLLDKELGKGAFGVVHLARNKTTGERVAVKSISKARLTCKEDVKDILGEVSIMNLLGGHKNVVTLKV</sequence>
<dbReference type="InterPro" id="IPR011009">
    <property type="entry name" value="Kinase-like_dom_sf"/>
</dbReference>
<dbReference type="GO" id="GO:0005524">
    <property type="term" value="F:ATP binding"/>
    <property type="evidence" value="ECO:0007669"/>
    <property type="project" value="UniProtKB-UniRule"/>
</dbReference>
<dbReference type="KEGG" id="mng:MNEG_11912"/>
<keyword evidence="3 11" id="KW-0808">Transferase</keyword>
<evidence type="ECO:0000313" key="11">
    <source>
        <dbReference type="EMBL" id="KIY96050.1"/>
    </source>
</evidence>
<evidence type="ECO:0000256" key="7">
    <source>
        <dbReference type="ARBA" id="ARBA00047899"/>
    </source>
</evidence>
<dbReference type="EMBL" id="KK103184">
    <property type="protein sequence ID" value="KIY96050.1"/>
    <property type="molecule type" value="Genomic_DNA"/>
</dbReference>
<dbReference type="GO" id="GO:0004674">
    <property type="term" value="F:protein serine/threonine kinase activity"/>
    <property type="evidence" value="ECO:0007669"/>
    <property type="project" value="UniProtKB-KW"/>
</dbReference>
<evidence type="ECO:0000256" key="6">
    <source>
        <dbReference type="ARBA" id="ARBA00022840"/>
    </source>
</evidence>
<comment type="catalytic activity">
    <reaction evidence="8">
        <text>L-seryl-[protein] + ATP = O-phospho-L-seryl-[protein] + ADP + H(+)</text>
        <dbReference type="Rhea" id="RHEA:17989"/>
        <dbReference type="Rhea" id="RHEA-COMP:9863"/>
        <dbReference type="Rhea" id="RHEA-COMP:11604"/>
        <dbReference type="ChEBI" id="CHEBI:15378"/>
        <dbReference type="ChEBI" id="CHEBI:29999"/>
        <dbReference type="ChEBI" id="CHEBI:30616"/>
        <dbReference type="ChEBI" id="CHEBI:83421"/>
        <dbReference type="ChEBI" id="CHEBI:456216"/>
        <dbReference type="EC" id="2.7.11.1"/>
    </reaction>
</comment>
<comment type="catalytic activity">
    <reaction evidence="7">
        <text>L-threonyl-[protein] + ATP = O-phospho-L-threonyl-[protein] + ADP + H(+)</text>
        <dbReference type="Rhea" id="RHEA:46608"/>
        <dbReference type="Rhea" id="RHEA-COMP:11060"/>
        <dbReference type="Rhea" id="RHEA-COMP:11605"/>
        <dbReference type="ChEBI" id="CHEBI:15378"/>
        <dbReference type="ChEBI" id="CHEBI:30013"/>
        <dbReference type="ChEBI" id="CHEBI:30616"/>
        <dbReference type="ChEBI" id="CHEBI:61977"/>
        <dbReference type="ChEBI" id="CHEBI:456216"/>
        <dbReference type="EC" id="2.7.11.1"/>
    </reaction>
</comment>
<evidence type="ECO:0000256" key="5">
    <source>
        <dbReference type="ARBA" id="ARBA00022777"/>
    </source>
</evidence>
<dbReference type="OrthoDB" id="40902at2759"/>
<reference evidence="11 12" key="1">
    <citation type="journal article" date="2013" name="BMC Genomics">
        <title>Reconstruction of the lipid metabolism for the microalga Monoraphidium neglectum from its genome sequence reveals characteristics suitable for biofuel production.</title>
        <authorList>
            <person name="Bogen C."/>
            <person name="Al-Dilaimi A."/>
            <person name="Albersmeier A."/>
            <person name="Wichmann J."/>
            <person name="Grundmann M."/>
            <person name="Rupp O."/>
            <person name="Lauersen K.J."/>
            <person name="Blifernez-Klassen O."/>
            <person name="Kalinowski J."/>
            <person name="Goesmann A."/>
            <person name="Mussgnug J.H."/>
            <person name="Kruse O."/>
        </authorList>
    </citation>
    <scope>NUCLEOTIDE SEQUENCE [LARGE SCALE GENOMIC DNA]</scope>
    <source>
        <strain evidence="11 12">SAG 48.87</strain>
    </source>
</reference>
<keyword evidence="6 9" id="KW-0067">ATP-binding</keyword>
<feature type="domain" description="Protein kinase" evidence="10">
    <location>
        <begin position="27"/>
        <end position="93"/>
    </location>
</feature>
<dbReference type="EC" id="2.7.11.1" evidence="1"/>
<dbReference type="PANTHER" id="PTHR43895:SF32">
    <property type="entry name" value="SERINE_THREONINE-PROTEIN KINASE CHK1"/>
    <property type="match status" value="1"/>
</dbReference>
<evidence type="ECO:0000259" key="10">
    <source>
        <dbReference type="PROSITE" id="PS50011"/>
    </source>
</evidence>
<evidence type="ECO:0000256" key="2">
    <source>
        <dbReference type="ARBA" id="ARBA00022527"/>
    </source>
</evidence>
<dbReference type="GO" id="GO:0007165">
    <property type="term" value="P:signal transduction"/>
    <property type="evidence" value="ECO:0007669"/>
    <property type="project" value="TreeGrafter"/>
</dbReference>